<reference evidence="1" key="1">
    <citation type="submission" date="2022-10" db="EMBL/GenBank/DDBJ databases">
        <title>Chryseobacterium sp. nov., a novel bacterial species.</title>
        <authorList>
            <person name="Cao Y."/>
        </authorList>
    </citation>
    <scope>NUCLEOTIDE SEQUENCE</scope>
    <source>
        <strain evidence="1">CCTCC AB2015118</strain>
    </source>
</reference>
<comment type="caution">
    <text evidence="1">The sequence shown here is derived from an EMBL/GenBank/DDBJ whole genome shotgun (WGS) entry which is preliminary data.</text>
</comment>
<accession>A0ABT3XXH0</accession>
<keyword evidence="2" id="KW-1185">Reference proteome</keyword>
<organism evidence="1 2">
    <name type="scientific">Chryseobacterium formosus</name>
    <dbReference type="NCBI Taxonomy" id="1537363"/>
    <lineage>
        <taxon>Bacteria</taxon>
        <taxon>Pseudomonadati</taxon>
        <taxon>Bacteroidota</taxon>
        <taxon>Flavobacteriia</taxon>
        <taxon>Flavobacteriales</taxon>
        <taxon>Weeksellaceae</taxon>
        <taxon>Chryseobacterium group</taxon>
        <taxon>Chryseobacterium</taxon>
    </lineage>
</organism>
<dbReference type="EMBL" id="JAOVZW010000033">
    <property type="protein sequence ID" value="MCX8526350.1"/>
    <property type="molecule type" value="Genomic_DNA"/>
</dbReference>
<evidence type="ECO:0000313" key="2">
    <source>
        <dbReference type="Proteomes" id="UP001073122"/>
    </source>
</evidence>
<gene>
    <name evidence="1" type="ORF">OF897_20750</name>
</gene>
<dbReference type="RefSeq" id="WP_267267582.1">
    <property type="nucleotide sequence ID" value="NZ_JAOVZW010000033.1"/>
</dbReference>
<dbReference type="Proteomes" id="UP001073122">
    <property type="component" value="Unassembled WGS sequence"/>
</dbReference>
<proteinExistence type="predicted"/>
<name>A0ABT3XXH0_9FLAO</name>
<protein>
    <submittedName>
        <fullName evidence="1">Uncharacterized protein</fullName>
    </submittedName>
</protein>
<evidence type="ECO:0000313" key="1">
    <source>
        <dbReference type="EMBL" id="MCX8526350.1"/>
    </source>
</evidence>
<sequence length="50" mass="5659">MYQPIVKLNIPIDRANLNGLYKTFTPLICTSLNFDLININAAIDRHSSPK</sequence>